<reference evidence="4" key="1">
    <citation type="journal article" date="2019" name="Int. J. Syst. Evol. Microbiol.">
        <title>The Global Catalogue of Microorganisms (GCM) 10K type strain sequencing project: providing services to taxonomists for standard genome sequencing and annotation.</title>
        <authorList>
            <consortium name="The Broad Institute Genomics Platform"/>
            <consortium name="The Broad Institute Genome Sequencing Center for Infectious Disease"/>
            <person name="Wu L."/>
            <person name="Ma J."/>
        </authorList>
    </citation>
    <scope>NUCLEOTIDE SEQUENCE [LARGE SCALE GENOMIC DNA]</scope>
    <source>
        <strain evidence="4">KCTC 62164</strain>
    </source>
</reference>
<dbReference type="InterPro" id="IPR029044">
    <property type="entry name" value="Nucleotide-diphossugar_trans"/>
</dbReference>
<feature type="domain" description="Glycosyltransferase 2-like" evidence="1">
    <location>
        <begin position="689"/>
        <end position="868"/>
    </location>
</feature>
<sequence>MKKILSAALRLFHKKDHLSPRVVREYLLTSGLFQFEWYATRYPEAAKAGNSPLEHYLTIGEKAGYHPSPYFDPVWYRGHAKGTKKYKGPALLHYALIGWKNGKDPSSVFSTTLYLQEYPEVLKADICPLQHYLQEGVYTGKVAFPRQLQKSSDGAKLLKDMRLIAESDLFNPEWYKKYYADFWDRENYINPLYHFVTRGHAQNRKPNPVFETAWYRQTYAKQVGKENPFVHYLKSGEQQGFMPAPTFCPRAYFKRHKNLSPGETSALKHYIQNGFGIGEPMPKPVVKKTRTNGSAKLPIDPGLRGLIDYTKSELAPQKLTFDSTSLKIHWVIPDFAAGGGGHMTIFRMTEYLERMGHRQTIWLYNPTMHTSETDAHDDILKHFQNFNGRVKFLDKRFEKAKGDIIIATDCWTVWPVLSASNFKRRFYFVQDYEPAFHPMGSAFLTAEQTYREDLDCICASPWLQKIMTEKYGRWAKAFWLAADTKLYFPVPKKKENKRPRIAFYARYFTARRAVELGMLALEELAKTGADFEVHFFGAPLNFTTASFPFVDHGVAAPEKLATIFQKADIGVVFSATNYSLVPQEMMACGLPIVELDGESTRAIFPDTVVTFAAPHPKAIAEAILSLLQNDSKRRKQSKAALEWVRSFSWDQSAKLIETAFQQRLESLFENKKRTLKKPAILSSTGIKASVVIPTLNAGTVFEKVLEAVMDQQTDWPFEVLVIDSGSTDSTLEIVAKYPAVKLHQIAKEDFNHGGTRNLGVELTTGDFIAFLTHDALPANNRWLHNLVTAIERFPNAAGAFGKHLAWPEASPFTKRDLNAHFDNMAKAPLYLDRNSDKLRYENADPVWLQRLHFYSDNNSCMRRSVWKEIPYRAIKFGEDQVWADDIIKAGYGKVYAIQAVVYHSHDYDENETYERSKIEAAFFSHFFGYTLIKNEEQLQKTIESSNQHDENWGKENKVSQADITIRKSLNASRLKGSFDGYHTDTDSMF</sequence>
<dbReference type="Pfam" id="PF21374">
    <property type="entry name" value="WsaF_N"/>
    <property type="match status" value="1"/>
</dbReference>
<dbReference type="InterPro" id="IPR050834">
    <property type="entry name" value="Glycosyltransf_2"/>
</dbReference>
<evidence type="ECO:0000259" key="1">
    <source>
        <dbReference type="Pfam" id="PF00535"/>
    </source>
</evidence>
<name>A0ABV7D463_9PROT</name>
<gene>
    <name evidence="3" type="ORF">ACFOKA_07330</name>
</gene>
<evidence type="ECO:0000259" key="2">
    <source>
        <dbReference type="Pfam" id="PF21374"/>
    </source>
</evidence>
<dbReference type="CDD" id="cd03801">
    <property type="entry name" value="GT4_PimA-like"/>
    <property type="match status" value="1"/>
</dbReference>
<keyword evidence="4" id="KW-1185">Reference proteome</keyword>
<evidence type="ECO:0000313" key="3">
    <source>
        <dbReference type="EMBL" id="MFC3051710.1"/>
    </source>
</evidence>
<dbReference type="Gene3D" id="3.90.550.10">
    <property type="entry name" value="Spore Coat Polysaccharide Biosynthesis Protein SpsA, Chain A"/>
    <property type="match status" value="1"/>
</dbReference>
<feature type="domain" description="WsaF N-terminal" evidence="2">
    <location>
        <begin position="395"/>
        <end position="457"/>
    </location>
</feature>
<dbReference type="RefSeq" id="WP_194215182.1">
    <property type="nucleotide sequence ID" value="NZ_CP061205.1"/>
</dbReference>
<protein>
    <submittedName>
        <fullName evidence="3">Glycosyltransferase</fullName>
        <ecNumber evidence="3">2.4.-.-</ecNumber>
    </submittedName>
</protein>
<accession>A0ABV7D463</accession>
<dbReference type="SUPFAM" id="SSF53448">
    <property type="entry name" value="Nucleotide-diphospho-sugar transferases"/>
    <property type="match status" value="1"/>
</dbReference>
<keyword evidence="3" id="KW-0328">Glycosyltransferase</keyword>
<keyword evidence="3" id="KW-0808">Transferase</keyword>
<proteinExistence type="predicted"/>
<dbReference type="Gene3D" id="3.40.50.2000">
    <property type="entry name" value="Glycogen Phosphorylase B"/>
    <property type="match status" value="1"/>
</dbReference>
<dbReference type="GO" id="GO:0016757">
    <property type="term" value="F:glycosyltransferase activity"/>
    <property type="evidence" value="ECO:0007669"/>
    <property type="project" value="UniProtKB-KW"/>
</dbReference>
<dbReference type="PANTHER" id="PTHR43685">
    <property type="entry name" value="GLYCOSYLTRANSFERASE"/>
    <property type="match status" value="1"/>
</dbReference>
<evidence type="ECO:0000313" key="4">
    <source>
        <dbReference type="Proteomes" id="UP001595444"/>
    </source>
</evidence>
<dbReference type="EC" id="2.4.-.-" evidence="3"/>
<dbReference type="Gene3D" id="3.40.50.11090">
    <property type="match status" value="1"/>
</dbReference>
<dbReference type="EMBL" id="JBHRSL010000004">
    <property type="protein sequence ID" value="MFC3051710.1"/>
    <property type="molecule type" value="Genomic_DNA"/>
</dbReference>
<dbReference type="Pfam" id="PF00535">
    <property type="entry name" value="Glycos_transf_2"/>
    <property type="match status" value="1"/>
</dbReference>
<dbReference type="SUPFAM" id="SSF53756">
    <property type="entry name" value="UDP-Glycosyltransferase/glycogen phosphorylase"/>
    <property type="match status" value="1"/>
</dbReference>
<comment type="caution">
    <text evidence="3">The sequence shown here is derived from an EMBL/GenBank/DDBJ whole genome shotgun (WGS) entry which is preliminary data.</text>
</comment>
<organism evidence="3 4">
    <name type="scientific">Kordiimonas pumila</name>
    <dbReference type="NCBI Taxonomy" id="2161677"/>
    <lineage>
        <taxon>Bacteria</taxon>
        <taxon>Pseudomonadati</taxon>
        <taxon>Pseudomonadota</taxon>
        <taxon>Alphaproteobacteria</taxon>
        <taxon>Kordiimonadales</taxon>
        <taxon>Kordiimonadaceae</taxon>
        <taxon>Kordiimonas</taxon>
    </lineage>
</organism>
<dbReference type="InterPro" id="IPR048510">
    <property type="entry name" value="WsaF_N"/>
</dbReference>
<dbReference type="Pfam" id="PF13692">
    <property type="entry name" value="Glyco_trans_1_4"/>
    <property type="match status" value="1"/>
</dbReference>
<dbReference type="PANTHER" id="PTHR43685:SF13">
    <property type="entry name" value="O ANTIGEN BIOSYNTHESIS RHAMNOSYLTRANSFERASE RFBN"/>
    <property type="match status" value="1"/>
</dbReference>
<dbReference type="Proteomes" id="UP001595444">
    <property type="component" value="Unassembled WGS sequence"/>
</dbReference>
<dbReference type="InterPro" id="IPR001173">
    <property type="entry name" value="Glyco_trans_2-like"/>
</dbReference>